<sequence length="255" mass="29409">MKDELSTQYGLVFKGERVVIPEALQREVMEKLHSSHIGTEGCLRRARVCVYWHGMSNHIKNYVLKCDICRSVDAKQQKETLNSHEPTTRPWTKVGTDLFNFDGRDYLITVDYFSNFWEIDFLPDTKSSTVIRKLKAHFARQGIPDIVFSDNGPQYSSTEFANFSRKWDFKHMTSSPGYPQSNGKAESAVKTAKRLMRKAKLARQDPYLALLDHRNTPTQGLGASPAQRLLSRRTRSLLPMDERLLQHKFLTVQQK</sequence>
<dbReference type="FunFam" id="1.10.340.70:FF:000003">
    <property type="entry name" value="Protein CBG25708"/>
    <property type="match status" value="1"/>
</dbReference>
<dbReference type="AlphaFoldDB" id="A0A1A7XSP3"/>
<name>A0A1A7XSP3_9TELE</name>
<dbReference type="PROSITE" id="PS50994">
    <property type="entry name" value="INTEGRASE"/>
    <property type="match status" value="1"/>
</dbReference>
<dbReference type="InterPro" id="IPR041588">
    <property type="entry name" value="Integrase_H2C2"/>
</dbReference>
<feature type="domain" description="Integrase catalytic" evidence="2">
    <location>
        <begin position="86"/>
        <end position="247"/>
    </location>
</feature>
<dbReference type="GO" id="GO:0015074">
    <property type="term" value="P:DNA integration"/>
    <property type="evidence" value="ECO:0007669"/>
    <property type="project" value="InterPro"/>
</dbReference>
<dbReference type="SUPFAM" id="SSF53098">
    <property type="entry name" value="Ribonuclease H-like"/>
    <property type="match status" value="1"/>
</dbReference>
<organism evidence="3">
    <name type="scientific">Iconisemion striatum</name>
    <dbReference type="NCBI Taxonomy" id="60296"/>
    <lineage>
        <taxon>Eukaryota</taxon>
        <taxon>Metazoa</taxon>
        <taxon>Chordata</taxon>
        <taxon>Craniata</taxon>
        <taxon>Vertebrata</taxon>
        <taxon>Euteleostomi</taxon>
        <taxon>Actinopterygii</taxon>
        <taxon>Neopterygii</taxon>
        <taxon>Teleostei</taxon>
        <taxon>Neoteleostei</taxon>
        <taxon>Acanthomorphata</taxon>
        <taxon>Ovalentaria</taxon>
        <taxon>Atherinomorphae</taxon>
        <taxon>Cyprinodontiformes</taxon>
        <taxon>Nothobranchiidae</taxon>
        <taxon>Iconisemion</taxon>
    </lineage>
</organism>
<dbReference type="InterPro" id="IPR036397">
    <property type="entry name" value="RNaseH_sf"/>
</dbReference>
<evidence type="ECO:0000256" key="1">
    <source>
        <dbReference type="ARBA" id="ARBA00039658"/>
    </source>
</evidence>
<dbReference type="EMBL" id="HADW01019706">
    <property type="protein sequence ID" value="SBP21106.1"/>
    <property type="molecule type" value="Transcribed_RNA"/>
</dbReference>
<accession>A0A1A7XSP3</accession>
<dbReference type="PANTHER" id="PTHR37984:SF8">
    <property type="entry name" value="CCHC-TYPE DOMAIN-CONTAINING PROTEIN"/>
    <property type="match status" value="1"/>
</dbReference>
<reference evidence="3" key="2">
    <citation type="submission" date="2016-06" db="EMBL/GenBank/DDBJ databases">
        <title>The genome of a short-lived fish provides insights into sex chromosome evolution and the genetic control of aging.</title>
        <authorList>
            <person name="Reichwald K."/>
            <person name="Felder M."/>
            <person name="Petzold A."/>
            <person name="Koch P."/>
            <person name="Groth M."/>
            <person name="Platzer M."/>
        </authorList>
    </citation>
    <scope>NUCLEOTIDE SEQUENCE</scope>
    <source>
        <tissue evidence="3">Brain</tissue>
    </source>
</reference>
<dbReference type="InterPro" id="IPR050951">
    <property type="entry name" value="Retrovirus_Pol_polyprotein"/>
</dbReference>
<dbReference type="GO" id="GO:0003676">
    <property type="term" value="F:nucleic acid binding"/>
    <property type="evidence" value="ECO:0007669"/>
    <property type="project" value="InterPro"/>
</dbReference>
<dbReference type="Gene3D" id="1.10.340.70">
    <property type="match status" value="1"/>
</dbReference>
<reference evidence="3" key="1">
    <citation type="submission" date="2016-05" db="EMBL/GenBank/DDBJ databases">
        <authorList>
            <person name="Lavstsen T."/>
            <person name="Jespersen J.S."/>
        </authorList>
    </citation>
    <scope>NUCLEOTIDE SEQUENCE</scope>
    <source>
        <tissue evidence="3">Brain</tissue>
    </source>
</reference>
<dbReference type="Pfam" id="PF00665">
    <property type="entry name" value="rve"/>
    <property type="match status" value="1"/>
</dbReference>
<proteinExistence type="predicted"/>
<dbReference type="FunFam" id="3.30.420.10:FF:000063">
    <property type="entry name" value="Retrovirus-related Pol polyprotein from transposon 297-like Protein"/>
    <property type="match status" value="1"/>
</dbReference>
<protein>
    <recommendedName>
        <fullName evidence="1">Gypsy retrotransposon integrase-like protein 1</fullName>
    </recommendedName>
</protein>
<dbReference type="InterPro" id="IPR012337">
    <property type="entry name" value="RNaseH-like_sf"/>
</dbReference>
<dbReference type="Gene3D" id="3.30.420.10">
    <property type="entry name" value="Ribonuclease H-like superfamily/Ribonuclease H"/>
    <property type="match status" value="1"/>
</dbReference>
<dbReference type="InterPro" id="IPR001584">
    <property type="entry name" value="Integrase_cat-core"/>
</dbReference>
<dbReference type="Pfam" id="PF17921">
    <property type="entry name" value="Integrase_H2C2"/>
    <property type="match status" value="1"/>
</dbReference>
<evidence type="ECO:0000259" key="2">
    <source>
        <dbReference type="PROSITE" id="PS50994"/>
    </source>
</evidence>
<evidence type="ECO:0000313" key="3">
    <source>
        <dbReference type="EMBL" id="SBP21106.1"/>
    </source>
</evidence>
<dbReference type="PANTHER" id="PTHR37984">
    <property type="entry name" value="PROTEIN CBG26694"/>
    <property type="match status" value="1"/>
</dbReference>
<gene>
    <name evidence="3" type="primary">BX640584.1</name>
</gene>